<feature type="compositionally biased region" description="Polar residues" evidence="2">
    <location>
        <begin position="157"/>
        <end position="170"/>
    </location>
</feature>
<feature type="region of interest" description="Disordered" evidence="2">
    <location>
        <begin position="91"/>
        <end position="328"/>
    </location>
</feature>
<reference evidence="4 5" key="1">
    <citation type="submission" date="2019-07" db="EMBL/GenBank/DDBJ databases">
        <title>Draft genome assembly of a fouling barnacle, Amphibalanus amphitrite (Darwin, 1854): The first reference genome for Thecostraca.</title>
        <authorList>
            <person name="Kim W."/>
        </authorList>
    </citation>
    <scope>NUCLEOTIDE SEQUENCE [LARGE SCALE GENOMIC DNA]</scope>
    <source>
        <strain evidence="4">SNU_AA5</strain>
        <tissue evidence="4">Soma without cirri and trophi</tissue>
    </source>
</reference>
<keyword evidence="5" id="KW-1185">Reference proteome</keyword>
<dbReference type="GO" id="GO:0051056">
    <property type="term" value="P:regulation of small GTPase mediated signal transduction"/>
    <property type="evidence" value="ECO:0007669"/>
    <property type="project" value="TreeGrafter"/>
</dbReference>
<feature type="compositionally biased region" description="Basic and acidic residues" evidence="2">
    <location>
        <begin position="247"/>
        <end position="280"/>
    </location>
</feature>
<feature type="compositionally biased region" description="Acidic residues" evidence="2">
    <location>
        <begin position="32"/>
        <end position="50"/>
    </location>
</feature>
<feature type="compositionally biased region" description="Polar residues" evidence="2">
    <location>
        <begin position="298"/>
        <end position="317"/>
    </location>
</feature>
<feature type="compositionally biased region" description="Low complexity" evidence="2">
    <location>
        <begin position="120"/>
        <end position="140"/>
    </location>
</feature>
<name>A0A6A4WVY2_AMPAM</name>
<feature type="domain" description="Rho-GAP" evidence="3">
    <location>
        <begin position="440"/>
        <end position="648"/>
    </location>
</feature>
<dbReference type="PANTHER" id="PTHR14963">
    <property type="entry name" value="RHO GTPASE ACTIVATING PROTEIN 18,19-RELATED"/>
    <property type="match status" value="1"/>
</dbReference>
<dbReference type="SUPFAM" id="SSF48350">
    <property type="entry name" value="GTPase activation domain, GAP"/>
    <property type="match status" value="1"/>
</dbReference>
<dbReference type="Pfam" id="PF25442">
    <property type="entry name" value="Ubiquitin_RHG40_C"/>
    <property type="match status" value="1"/>
</dbReference>
<evidence type="ECO:0000256" key="2">
    <source>
        <dbReference type="SAM" id="MobiDB-lite"/>
    </source>
</evidence>
<evidence type="ECO:0000259" key="3">
    <source>
        <dbReference type="PROSITE" id="PS50238"/>
    </source>
</evidence>
<dbReference type="Gene3D" id="1.10.555.10">
    <property type="entry name" value="Rho GTPase activation protein"/>
    <property type="match status" value="2"/>
</dbReference>
<sequence length="797" mass="89396">MERSQDTIDTETFNSQDFMEYLNEYRFVSLDGAEDPTDEENPPEDGEEEAEWLRQAGFGSLLTALEPTSESGDTEWEGFVTLSHRQAAVVKRRLHVLRDTAQKRRGQRSRRPDMRRLFPSEGSGSTGSRSRSATPDSLDPLSPPLTPPDTAGRLQAGSPNSQGYHSSSRGSLDRLEGAGEEEERGSGVPEFRHVLRIPLDSEPRDLRSEPSEKSLDHRPRSPDKSRDHRSEPPEKSRDRHRAPSNSSRDRGRREAARSRDRRPEPLRRLRSARDQPDRSRRPPITLFETSGRYDLSRQESSPSDSSGIETVSFQSVGSVRRPRRPVAPAPVRPCMRCPLSGHPPVSRRASTPAAPTSAVPAVAPAVRPAVSRTATLSLEERLGRTRLCDLSESDVVRVQKLALLELTGLFDEHGLSYSRRKARRRRLGARSSAEGRVFGASLGSLLKRDLQRLARAQPVPLVFETILTHLERHGVREEGLLRVPGHRGKTEQLRQLIDDQFYSHPAAVEAALRASSANDAAALLKQLLRQLPAPLLTDESVDAFYRSDALPAGGTNKMSLENVAMIMAPNLIPPARRRQKDITAEIQFAAVTSRVVRRLVQQREQLWLVPPQFVRQVRHQHEEELYERARRDSAGPMKKLLRRRDTAIVRKIDNEVDFQEGVLRVSADQFGRPSWPVRLEADTTAGDLVASCLREVALPDTSCRVRQERRRHSTAPSPEIGTVCSLRRRVDLATALQTHFLHEHGGNIGERRLEHCAVLLDCYQENPNARWVVHCCHDLEPPADPRSAGPPQTPSNQ</sequence>
<evidence type="ECO:0000256" key="1">
    <source>
        <dbReference type="ARBA" id="ARBA00022468"/>
    </source>
</evidence>
<dbReference type="GO" id="GO:0007165">
    <property type="term" value="P:signal transduction"/>
    <property type="evidence" value="ECO:0007669"/>
    <property type="project" value="InterPro"/>
</dbReference>
<dbReference type="SMART" id="SM00324">
    <property type="entry name" value="RhoGAP"/>
    <property type="match status" value="1"/>
</dbReference>
<dbReference type="EMBL" id="VIIS01000225">
    <property type="protein sequence ID" value="KAF0311626.1"/>
    <property type="molecule type" value="Genomic_DNA"/>
</dbReference>
<dbReference type="Pfam" id="PF00620">
    <property type="entry name" value="RhoGAP"/>
    <property type="match status" value="1"/>
</dbReference>
<dbReference type="Proteomes" id="UP000440578">
    <property type="component" value="Unassembled WGS sequence"/>
</dbReference>
<dbReference type="GO" id="GO:0005737">
    <property type="term" value="C:cytoplasm"/>
    <property type="evidence" value="ECO:0007669"/>
    <property type="project" value="TreeGrafter"/>
</dbReference>
<dbReference type="GO" id="GO:0030833">
    <property type="term" value="P:regulation of actin filament polymerization"/>
    <property type="evidence" value="ECO:0007669"/>
    <property type="project" value="TreeGrafter"/>
</dbReference>
<organism evidence="4 5">
    <name type="scientific">Amphibalanus amphitrite</name>
    <name type="common">Striped barnacle</name>
    <name type="synonym">Balanus amphitrite</name>
    <dbReference type="NCBI Taxonomy" id="1232801"/>
    <lineage>
        <taxon>Eukaryota</taxon>
        <taxon>Metazoa</taxon>
        <taxon>Ecdysozoa</taxon>
        <taxon>Arthropoda</taxon>
        <taxon>Crustacea</taxon>
        <taxon>Multicrustacea</taxon>
        <taxon>Cirripedia</taxon>
        <taxon>Thoracica</taxon>
        <taxon>Thoracicalcarea</taxon>
        <taxon>Balanomorpha</taxon>
        <taxon>Balanoidea</taxon>
        <taxon>Balanidae</taxon>
        <taxon>Amphibalaninae</taxon>
        <taxon>Amphibalanus</taxon>
    </lineage>
</organism>
<keyword evidence="1" id="KW-0343">GTPase activation</keyword>
<dbReference type="InterPro" id="IPR057323">
    <property type="entry name" value="RHG40/28/18_ubiquitin"/>
</dbReference>
<proteinExistence type="predicted"/>
<dbReference type="GO" id="GO:0005096">
    <property type="term" value="F:GTPase activator activity"/>
    <property type="evidence" value="ECO:0007669"/>
    <property type="project" value="UniProtKB-KW"/>
</dbReference>
<comment type="caution">
    <text evidence="4">The sequence shown here is derived from an EMBL/GenBank/DDBJ whole genome shotgun (WGS) entry which is preliminary data.</text>
</comment>
<evidence type="ECO:0000313" key="5">
    <source>
        <dbReference type="Proteomes" id="UP000440578"/>
    </source>
</evidence>
<dbReference type="PROSITE" id="PS50238">
    <property type="entry name" value="RHOGAP"/>
    <property type="match status" value="1"/>
</dbReference>
<dbReference type="InterPro" id="IPR000198">
    <property type="entry name" value="RhoGAP_dom"/>
</dbReference>
<dbReference type="OrthoDB" id="6345076at2759"/>
<protein>
    <submittedName>
        <fullName evidence="4">Rho GTPase-activating protein 18</fullName>
    </submittedName>
</protein>
<dbReference type="InterPro" id="IPR008936">
    <property type="entry name" value="Rho_GTPase_activation_prot"/>
</dbReference>
<dbReference type="PANTHER" id="PTHR14963:SF1">
    <property type="entry name" value="RHO GTPASE-ACTIVATING PROTEIN CONUNDRUM"/>
    <property type="match status" value="1"/>
</dbReference>
<dbReference type="AlphaFoldDB" id="A0A6A4WVY2"/>
<gene>
    <name evidence="4" type="primary">ARHGAP18_0</name>
    <name evidence="4" type="ORF">FJT64_000219</name>
</gene>
<feature type="compositionally biased region" description="Basic and acidic residues" evidence="2">
    <location>
        <begin position="199"/>
        <end position="237"/>
    </location>
</feature>
<accession>A0A6A4WVY2</accession>
<feature type="region of interest" description="Disordered" evidence="2">
    <location>
        <begin position="29"/>
        <end position="58"/>
    </location>
</feature>
<evidence type="ECO:0000313" key="4">
    <source>
        <dbReference type="EMBL" id="KAF0311626.1"/>
    </source>
</evidence>